<evidence type="ECO:0000313" key="6">
    <source>
        <dbReference type="Proteomes" id="UP000220102"/>
    </source>
</evidence>
<sequence length="219" mass="24614">MKPGLLSVIILLSVTERLSLTPALLLRAYSNGVFPMGDEDTGAIRWYAPNPRGILPLDAFHTPQNLQRRVERGEFTVTSDVVFDDVIRACADRTRTWITEPIIRVYSKLHHMGFAHSVEAWKDDELAGGLYGVALGGAFFGESMFYRVSNASKVALVHLVRQLRAGGYTLLDTQYSNSHLEQFGAIEIPREEYEVLLTDALGVDTTWWPEENVTRQDET</sequence>
<dbReference type="GO" id="GO:0030163">
    <property type="term" value="P:protein catabolic process"/>
    <property type="evidence" value="ECO:0007669"/>
    <property type="project" value="UniProtKB-UniRule"/>
</dbReference>
<name>A0A2A8CYE0_9BACT</name>
<dbReference type="InterPro" id="IPR016181">
    <property type="entry name" value="Acyl_CoA_acyltransferase"/>
</dbReference>
<comment type="caution">
    <text evidence="5">The sequence shown here is derived from an EMBL/GenBank/DDBJ whole genome shotgun (WGS) entry which is preliminary data.</text>
</comment>
<dbReference type="RefSeq" id="WP_098075520.1">
    <property type="nucleotide sequence ID" value="NZ_PDEQ01000004.1"/>
</dbReference>
<comment type="catalytic activity">
    <reaction evidence="4">
        <text>N-terminal L-lysyl-[protein] + L-leucyl-tRNA(Leu) = N-terminal L-leucyl-L-lysyl-[protein] + tRNA(Leu) + H(+)</text>
        <dbReference type="Rhea" id="RHEA:12340"/>
        <dbReference type="Rhea" id="RHEA-COMP:9613"/>
        <dbReference type="Rhea" id="RHEA-COMP:9622"/>
        <dbReference type="Rhea" id="RHEA-COMP:12670"/>
        <dbReference type="Rhea" id="RHEA-COMP:12671"/>
        <dbReference type="ChEBI" id="CHEBI:15378"/>
        <dbReference type="ChEBI" id="CHEBI:65249"/>
        <dbReference type="ChEBI" id="CHEBI:78442"/>
        <dbReference type="ChEBI" id="CHEBI:78494"/>
        <dbReference type="ChEBI" id="CHEBI:133043"/>
        <dbReference type="EC" id="2.3.2.6"/>
    </reaction>
</comment>
<dbReference type="Gene3D" id="3.30.70.3550">
    <property type="entry name" value="Leucyl/phenylalanyl-tRNA-protein transferase, N-terminal domain"/>
    <property type="match status" value="1"/>
</dbReference>
<dbReference type="Proteomes" id="UP000220102">
    <property type="component" value="Unassembled WGS sequence"/>
</dbReference>
<comment type="similarity">
    <text evidence="4">Belongs to the L/F-transferase family.</text>
</comment>
<keyword evidence="1 4" id="KW-0963">Cytoplasm</keyword>
<dbReference type="Pfam" id="PF03588">
    <property type="entry name" value="Leu_Phe_trans"/>
    <property type="match status" value="1"/>
</dbReference>
<dbReference type="NCBIfam" id="TIGR00667">
    <property type="entry name" value="aat"/>
    <property type="match status" value="1"/>
</dbReference>
<comment type="catalytic activity">
    <reaction evidence="4">
        <text>L-phenylalanyl-tRNA(Phe) + an N-terminal L-alpha-aminoacyl-[protein] = an N-terminal L-phenylalanyl-L-alpha-aminoacyl-[protein] + tRNA(Phe)</text>
        <dbReference type="Rhea" id="RHEA:43632"/>
        <dbReference type="Rhea" id="RHEA-COMP:9668"/>
        <dbReference type="Rhea" id="RHEA-COMP:9699"/>
        <dbReference type="Rhea" id="RHEA-COMP:10636"/>
        <dbReference type="Rhea" id="RHEA-COMP:10637"/>
        <dbReference type="ChEBI" id="CHEBI:78442"/>
        <dbReference type="ChEBI" id="CHEBI:78531"/>
        <dbReference type="ChEBI" id="CHEBI:78597"/>
        <dbReference type="ChEBI" id="CHEBI:83561"/>
        <dbReference type="EC" id="2.3.2.6"/>
    </reaction>
</comment>
<dbReference type="InterPro" id="IPR042203">
    <property type="entry name" value="Leu/Phe-tRNA_Trfase_C"/>
</dbReference>
<evidence type="ECO:0000313" key="5">
    <source>
        <dbReference type="EMBL" id="PEN13597.1"/>
    </source>
</evidence>
<organism evidence="5 6">
    <name type="scientific">Longibacter salinarum</name>
    <dbReference type="NCBI Taxonomy" id="1850348"/>
    <lineage>
        <taxon>Bacteria</taxon>
        <taxon>Pseudomonadati</taxon>
        <taxon>Rhodothermota</taxon>
        <taxon>Rhodothermia</taxon>
        <taxon>Rhodothermales</taxon>
        <taxon>Salisaetaceae</taxon>
        <taxon>Longibacter</taxon>
    </lineage>
</organism>
<gene>
    <name evidence="4" type="primary">aat</name>
    <name evidence="5" type="ORF">CRI94_09830</name>
</gene>
<accession>A0A2A8CYE0</accession>
<evidence type="ECO:0000256" key="4">
    <source>
        <dbReference type="HAMAP-Rule" id="MF_00688"/>
    </source>
</evidence>
<evidence type="ECO:0000256" key="1">
    <source>
        <dbReference type="ARBA" id="ARBA00022490"/>
    </source>
</evidence>
<keyword evidence="6" id="KW-1185">Reference proteome</keyword>
<keyword evidence="2 4" id="KW-0808">Transferase</keyword>
<reference evidence="5 6" key="1">
    <citation type="submission" date="2017-10" db="EMBL/GenBank/DDBJ databases">
        <title>Draft genome of Longibacter Salinarum.</title>
        <authorList>
            <person name="Goh K.M."/>
            <person name="Shamsir M.S."/>
            <person name="Lim S.W."/>
        </authorList>
    </citation>
    <scope>NUCLEOTIDE SEQUENCE [LARGE SCALE GENOMIC DNA]</scope>
    <source>
        <strain evidence="5 6">KCTC 52045</strain>
    </source>
</reference>
<evidence type="ECO:0000256" key="3">
    <source>
        <dbReference type="ARBA" id="ARBA00023315"/>
    </source>
</evidence>
<proteinExistence type="inferred from homology"/>
<dbReference type="FunFam" id="3.40.630.70:FF:000001">
    <property type="entry name" value="Leucyl/phenylalanyl-tRNA--protein transferase"/>
    <property type="match status" value="1"/>
</dbReference>
<protein>
    <recommendedName>
        <fullName evidence="4">Leucyl/phenylalanyl-tRNA--protein transferase</fullName>
        <ecNumber evidence="4">2.3.2.6</ecNumber>
    </recommendedName>
    <alternativeName>
        <fullName evidence="4">L/F-transferase</fullName>
    </alternativeName>
    <alternativeName>
        <fullName evidence="4">Leucyltransferase</fullName>
    </alternativeName>
    <alternativeName>
        <fullName evidence="4">Phenyalanyltransferase</fullName>
    </alternativeName>
</protein>
<dbReference type="InterPro" id="IPR042221">
    <property type="entry name" value="Leu/Phe-tRNA_Trfase_N"/>
</dbReference>
<comment type="subcellular location">
    <subcellularLocation>
        <location evidence="4">Cytoplasm</location>
    </subcellularLocation>
</comment>
<dbReference type="GO" id="GO:0008914">
    <property type="term" value="F:leucyl-tRNA--protein transferase activity"/>
    <property type="evidence" value="ECO:0007669"/>
    <property type="project" value="UniProtKB-UniRule"/>
</dbReference>
<dbReference type="PANTHER" id="PTHR30098">
    <property type="entry name" value="LEUCYL/PHENYLALANYL-TRNA--PROTEIN TRANSFERASE"/>
    <property type="match status" value="1"/>
</dbReference>
<evidence type="ECO:0000256" key="2">
    <source>
        <dbReference type="ARBA" id="ARBA00022679"/>
    </source>
</evidence>
<comment type="catalytic activity">
    <reaction evidence="4">
        <text>N-terminal L-arginyl-[protein] + L-leucyl-tRNA(Leu) = N-terminal L-leucyl-L-arginyl-[protein] + tRNA(Leu) + H(+)</text>
        <dbReference type="Rhea" id="RHEA:50416"/>
        <dbReference type="Rhea" id="RHEA-COMP:9613"/>
        <dbReference type="Rhea" id="RHEA-COMP:9622"/>
        <dbReference type="Rhea" id="RHEA-COMP:12672"/>
        <dbReference type="Rhea" id="RHEA-COMP:12673"/>
        <dbReference type="ChEBI" id="CHEBI:15378"/>
        <dbReference type="ChEBI" id="CHEBI:64719"/>
        <dbReference type="ChEBI" id="CHEBI:78442"/>
        <dbReference type="ChEBI" id="CHEBI:78494"/>
        <dbReference type="ChEBI" id="CHEBI:133044"/>
        <dbReference type="EC" id="2.3.2.6"/>
    </reaction>
</comment>
<comment type="function">
    <text evidence="4">Functions in the N-end rule pathway of protein degradation where it conjugates Leu, Phe and, less efficiently, Met from aminoacyl-tRNAs to the N-termini of proteins containing an N-terminal arginine or lysine.</text>
</comment>
<dbReference type="EC" id="2.3.2.6" evidence="4"/>
<dbReference type="AlphaFoldDB" id="A0A2A8CYE0"/>
<dbReference type="PANTHER" id="PTHR30098:SF2">
    <property type="entry name" value="LEUCYL_PHENYLALANYL-TRNA--PROTEIN TRANSFERASE"/>
    <property type="match status" value="1"/>
</dbReference>
<dbReference type="SUPFAM" id="SSF55729">
    <property type="entry name" value="Acyl-CoA N-acyltransferases (Nat)"/>
    <property type="match status" value="1"/>
</dbReference>
<dbReference type="HAMAP" id="MF_00688">
    <property type="entry name" value="Leu_Phe_trans"/>
    <property type="match status" value="1"/>
</dbReference>
<dbReference type="Gene3D" id="3.40.630.70">
    <property type="entry name" value="Leucyl/phenylalanyl-tRNA-protein transferase, C-terminal domain"/>
    <property type="match status" value="1"/>
</dbReference>
<dbReference type="EMBL" id="PDEQ01000004">
    <property type="protein sequence ID" value="PEN13597.1"/>
    <property type="molecule type" value="Genomic_DNA"/>
</dbReference>
<dbReference type="GO" id="GO:0005737">
    <property type="term" value="C:cytoplasm"/>
    <property type="evidence" value="ECO:0007669"/>
    <property type="project" value="UniProtKB-SubCell"/>
</dbReference>
<keyword evidence="3 4" id="KW-0012">Acyltransferase</keyword>
<dbReference type="InterPro" id="IPR004616">
    <property type="entry name" value="Leu/Phe-tRNA_Trfase"/>
</dbReference>
<dbReference type="OrthoDB" id="9790282at2"/>